<organism evidence="1 2">
    <name type="scientific">Paxillus rubicundulus Ve08.2h10</name>
    <dbReference type="NCBI Taxonomy" id="930991"/>
    <lineage>
        <taxon>Eukaryota</taxon>
        <taxon>Fungi</taxon>
        <taxon>Dikarya</taxon>
        <taxon>Basidiomycota</taxon>
        <taxon>Agaricomycotina</taxon>
        <taxon>Agaricomycetes</taxon>
        <taxon>Agaricomycetidae</taxon>
        <taxon>Boletales</taxon>
        <taxon>Paxilineae</taxon>
        <taxon>Paxillaceae</taxon>
        <taxon>Paxillus</taxon>
    </lineage>
</organism>
<dbReference type="Proteomes" id="UP000054538">
    <property type="component" value="Unassembled WGS sequence"/>
</dbReference>
<proteinExistence type="predicted"/>
<feature type="non-terminal residue" evidence="1">
    <location>
        <position position="118"/>
    </location>
</feature>
<evidence type="ECO:0000313" key="2">
    <source>
        <dbReference type="Proteomes" id="UP000054538"/>
    </source>
</evidence>
<dbReference type="AlphaFoldDB" id="A0A0D0CMV4"/>
<accession>A0A0D0CMV4</accession>
<name>A0A0D0CMV4_9AGAM</name>
<sequence>MQCMRFFDSTAILDKSTILLCTIEDNHKVFSKGISLLSHPSLMQIQLYIWTRSKTGSWKLEMSKSPWQLCQGRFVGSNSHTSSSRKHHLRRTSSFVQHGKQNMVIFQWSILSGLMNQV</sequence>
<protein>
    <submittedName>
        <fullName evidence="1">Uncharacterized protein</fullName>
    </submittedName>
</protein>
<dbReference type="EMBL" id="KN831469">
    <property type="protein sequence ID" value="KIK71921.1"/>
    <property type="molecule type" value="Genomic_DNA"/>
</dbReference>
<dbReference type="InParanoid" id="A0A0D0CMV4"/>
<reference evidence="1 2" key="1">
    <citation type="submission" date="2014-04" db="EMBL/GenBank/DDBJ databases">
        <authorList>
            <consortium name="DOE Joint Genome Institute"/>
            <person name="Kuo A."/>
            <person name="Kohler A."/>
            <person name="Jargeat P."/>
            <person name="Nagy L.G."/>
            <person name="Floudas D."/>
            <person name="Copeland A."/>
            <person name="Barry K.W."/>
            <person name="Cichocki N."/>
            <person name="Veneault-Fourrey C."/>
            <person name="LaButti K."/>
            <person name="Lindquist E.A."/>
            <person name="Lipzen A."/>
            <person name="Lundell T."/>
            <person name="Morin E."/>
            <person name="Murat C."/>
            <person name="Sun H."/>
            <person name="Tunlid A."/>
            <person name="Henrissat B."/>
            <person name="Grigoriev I.V."/>
            <person name="Hibbett D.S."/>
            <person name="Martin F."/>
            <person name="Nordberg H.P."/>
            <person name="Cantor M.N."/>
            <person name="Hua S.X."/>
        </authorList>
    </citation>
    <scope>NUCLEOTIDE SEQUENCE [LARGE SCALE GENOMIC DNA]</scope>
    <source>
        <strain evidence="1 2">Ve08.2h10</strain>
    </source>
</reference>
<gene>
    <name evidence="1" type="ORF">PAXRUDRAFT_800741</name>
</gene>
<dbReference type="HOGENOM" id="CLU_142991_0_0_1"/>
<keyword evidence="2" id="KW-1185">Reference proteome</keyword>
<reference evidence="2" key="2">
    <citation type="submission" date="2015-01" db="EMBL/GenBank/DDBJ databases">
        <title>Evolutionary Origins and Diversification of the Mycorrhizal Mutualists.</title>
        <authorList>
            <consortium name="DOE Joint Genome Institute"/>
            <consortium name="Mycorrhizal Genomics Consortium"/>
            <person name="Kohler A."/>
            <person name="Kuo A."/>
            <person name="Nagy L.G."/>
            <person name="Floudas D."/>
            <person name="Copeland A."/>
            <person name="Barry K.W."/>
            <person name="Cichocki N."/>
            <person name="Veneault-Fourrey C."/>
            <person name="LaButti K."/>
            <person name="Lindquist E.A."/>
            <person name="Lipzen A."/>
            <person name="Lundell T."/>
            <person name="Morin E."/>
            <person name="Murat C."/>
            <person name="Riley R."/>
            <person name="Ohm R."/>
            <person name="Sun H."/>
            <person name="Tunlid A."/>
            <person name="Henrissat B."/>
            <person name="Grigoriev I.V."/>
            <person name="Hibbett D.S."/>
            <person name="Martin F."/>
        </authorList>
    </citation>
    <scope>NUCLEOTIDE SEQUENCE [LARGE SCALE GENOMIC DNA]</scope>
    <source>
        <strain evidence="2">Ve08.2h10</strain>
    </source>
</reference>
<evidence type="ECO:0000313" key="1">
    <source>
        <dbReference type="EMBL" id="KIK71921.1"/>
    </source>
</evidence>